<dbReference type="Proteomes" id="UP000462212">
    <property type="component" value="Unassembled WGS sequence"/>
</dbReference>
<dbReference type="Gene3D" id="3.30.50.10">
    <property type="entry name" value="Erythroid Transcription Factor GATA-1, subunit A"/>
    <property type="match status" value="1"/>
</dbReference>
<keyword evidence="4" id="KW-1185">Reference proteome</keyword>
<feature type="compositionally biased region" description="Polar residues" evidence="1">
    <location>
        <begin position="408"/>
        <end position="421"/>
    </location>
</feature>
<dbReference type="InterPro" id="IPR013088">
    <property type="entry name" value="Znf_NHR/GATA"/>
</dbReference>
<evidence type="ECO:0000313" key="3">
    <source>
        <dbReference type="EMBL" id="TVY32927.1"/>
    </source>
</evidence>
<feature type="compositionally biased region" description="Low complexity" evidence="1">
    <location>
        <begin position="991"/>
        <end position="1009"/>
    </location>
</feature>
<dbReference type="OrthoDB" id="3199820at2759"/>
<evidence type="ECO:0000256" key="1">
    <source>
        <dbReference type="SAM" id="MobiDB-lite"/>
    </source>
</evidence>
<dbReference type="GO" id="GO:0000183">
    <property type="term" value="P:rDNA heterochromatin formation"/>
    <property type="evidence" value="ECO:0007669"/>
    <property type="project" value="TreeGrafter"/>
</dbReference>
<protein>
    <submittedName>
        <fullName evidence="3">CENP-A multicopy suppressor protein</fullName>
    </submittedName>
</protein>
<accession>A0A8H8U745</accession>
<comment type="caution">
    <text evidence="3">The sequence shown here is derived from an EMBL/GenBank/DDBJ whole genome shotgun (WGS) entry which is preliminary data.</text>
</comment>
<feature type="compositionally biased region" description="Basic residues" evidence="1">
    <location>
        <begin position="1121"/>
        <end position="1131"/>
    </location>
</feature>
<dbReference type="InterPro" id="IPR057725">
    <property type="entry name" value="Ams2-SPT21_N"/>
</dbReference>
<feature type="compositionally biased region" description="Polar residues" evidence="1">
    <location>
        <begin position="955"/>
        <end position="968"/>
    </location>
</feature>
<feature type="compositionally biased region" description="Basic and acidic residues" evidence="1">
    <location>
        <begin position="648"/>
        <end position="658"/>
    </location>
</feature>
<feature type="region of interest" description="Disordered" evidence="1">
    <location>
        <begin position="1102"/>
        <end position="1169"/>
    </location>
</feature>
<feature type="compositionally biased region" description="Polar residues" evidence="1">
    <location>
        <begin position="923"/>
        <end position="939"/>
    </location>
</feature>
<feature type="compositionally biased region" description="Polar residues" evidence="1">
    <location>
        <begin position="446"/>
        <end position="458"/>
    </location>
</feature>
<feature type="region of interest" description="Disordered" evidence="1">
    <location>
        <begin position="252"/>
        <end position="344"/>
    </location>
</feature>
<feature type="compositionally biased region" description="Basic residues" evidence="1">
    <location>
        <begin position="292"/>
        <end position="301"/>
    </location>
</feature>
<feature type="compositionally biased region" description="Polar residues" evidence="1">
    <location>
        <begin position="252"/>
        <end position="277"/>
    </location>
</feature>
<dbReference type="SUPFAM" id="SSF57716">
    <property type="entry name" value="Glucocorticoid receptor-like (DNA-binding domain)"/>
    <property type="match status" value="1"/>
</dbReference>
<feature type="compositionally biased region" description="Low complexity" evidence="1">
    <location>
        <begin position="580"/>
        <end position="592"/>
    </location>
</feature>
<feature type="compositionally biased region" description="Basic and acidic residues" evidence="1">
    <location>
        <begin position="1267"/>
        <end position="1289"/>
    </location>
</feature>
<feature type="region of interest" description="Disordered" evidence="1">
    <location>
        <begin position="1"/>
        <end position="33"/>
    </location>
</feature>
<feature type="region of interest" description="Disordered" evidence="1">
    <location>
        <begin position="885"/>
        <end position="1028"/>
    </location>
</feature>
<feature type="domain" description="Ams2/SPT21 N-terminal" evidence="2">
    <location>
        <begin position="36"/>
        <end position="176"/>
    </location>
</feature>
<dbReference type="Pfam" id="PF25823">
    <property type="entry name" value="Ams2-SPT21_N"/>
    <property type="match status" value="1"/>
</dbReference>
<dbReference type="EMBL" id="QGMJ01000902">
    <property type="protein sequence ID" value="TVY32927.1"/>
    <property type="molecule type" value="Genomic_DNA"/>
</dbReference>
<evidence type="ECO:0000259" key="2">
    <source>
        <dbReference type="Pfam" id="PF25823"/>
    </source>
</evidence>
<dbReference type="PANTHER" id="PTHR39147:SF1">
    <property type="entry name" value="PROTEIN SPT21"/>
    <property type="match status" value="1"/>
</dbReference>
<feature type="region of interest" description="Disordered" evidence="1">
    <location>
        <begin position="371"/>
        <end position="493"/>
    </location>
</feature>
<organism evidence="3 4">
    <name type="scientific">Lachnellula subtilissima</name>
    <dbReference type="NCBI Taxonomy" id="602034"/>
    <lineage>
        <taxon>Eukaryota</taxon>
        <taxon>Fungi</taxon>
        <taxon>Dikarya</taxon>
        <taxon>Ascomycota</taxon>
        <taxon>Pezizomycotina</taxon>
        <taxon>Leotiomycetes</taxon>
        <taxon>Helotiales</taxon>
        <taxon>Lachnaceae</taxon>
        <taxon>Lachnellula</taxon>
    </lineage>
</organism>
<evidence type="ECO:0000313" key="4">
    <source>
        <dbReference type="Proteomes" id="UP000462212"/>
    </source>
</evidence>
<dbReference type="PANTHER" id="PTHR39147">
    <property type="entry name" value="PROTEIN SPT21"/>
    <property type="match status" value="1"/>
</dbReference>
<feature type="region of interest" description="Disordered" evidence="1">
    <location>
        <begin position="1250"/>
        <end position="1289"/>
    </location>
</feature>
<dbReference type="GO" id="GO:0006357">
    <property type="term" value="P:regulation of transcription by RNA polymerase II"/>
    <property type="evidence" value="ECO:0007669"/>
    <property type="project" value="TreeGrafter"/>
</dbReference>
<name>A0A8H8U745_9HELO</name>
<feature type="compositionally biased region" description="Polar residues" evidence="1">
    <location>
        <begin position="661"/>
        <end position="696"/>
    </location>
</feature>
<feature type="compositionally biased region" description="Polar residues" evidence="1">
    <location>
        <begin position="1154"/>
        <end position="1169"/>
    </location>
</feature>
<dbReference type="GO" id="GO:0008270">
    <property type="term" value="F:zinc ion binding"/>
    <property type="evidence" value="ECO:0007669"/>
    <property type="project" value="InterPro"/>
</dbReference>
<dbReference type="GO" id="GO:0030466">
    <property type="term" value="P:silent mating-type cassette heterochromatin formation"/>
    <property type="evidence" value="ECO:0007669"/>
    <property type="project" value="TreeGrafter"/>
</dbReference>
<reference evidence="3 4" key="1">
    <citation type="submission" date="2018-05" db="EMBL/GenBank/DDBJ databases">
        <title>Genome sequencing and assembly of the regulated plant pathogen Lachnellula willkommii and related sister species for the development of diagnostic species identification markers.</title>
        <authorList>
            <person name="Giroux E."/>
            <person name="Bilodeau G."/>
        </authorList>
    </citation>
    <scope>NUCLEOTIDE SEQUENCE [LARGE SCALE GENOMIC DNA]</scope>
    <source>
        <strain evidence="3 4">CBS 197.66</strain>
    </source>
</reference>
<sequence length="1289" mass="140857">MSSPAGMPQGFAPQLPSAESQGSTANMNSSANEDGISVKPMRLKVLYTFDDQNKTNCLARWPPVLQVQTVAMDETTSIGVIELKTCIQAIVTCSPELVARLGQDYTVYAYDYSEYDNPLVGQGMLSWALAAASTSPDVPAHQSTKLVTGRVCKNIMGLFSNGVKETLEVKLRLVPVPTVLQSEYISTMEKYRELSKVMPAGFDPNEWTSFLQSNPSLSQLAKATPAPNQTTQNQRDGSSMDLFNQLLSPRLEQQPNPNVYNQPSQMGNAGNESQNESAGPAKKGSRPSSRAAVKRPRKPRQPKNIVSKGGNTSGYEEGTDGDDGPQPKKRAKITKTDWNSKSTIGAAPDSLRVAASTAGSLRLFRPIAMSPVPGVGSHLQEIPRAPTPVPRMANQHSHRDPDKPPPQSSLRRNSFLEQSQIEAPRRHVSPYPPLEHPEDQPRYSIESANVSPERNPSPSDTPPDIGSSPPVMRTRAPSMRSSPPCPSSPVLPQMPRTDSGFMSGSLEDLFGEDYGAPMHLVNEDVPGHAGHDFHKHQAPAQMAPHEDSGFFIEWEEPGPMELLPTKMHIHPAPVRKSTPKPRASSKAPKPRAGSVMSEDGQQSLPPLRKDSSAISRPPSQPQQNPQPSVLSRPVSRGSQTKSPAPQQRDPRPDQEPRVQSRPGSRGSQGKTPGLQDRNSQPPESQALAQNQDQATKPPSVPRARAGRTMSRTASMGSLHLPTVPASDPAIPPSGLQRSQTWSEAPIPSMSAIAQTYLHDPASQDTEYDKGSLSKKASIRHKLEQAIAKGEMPPYCSNCGAIETPTWRKAWYQEHDGNPGYHDYSEAAGRVTCINVLNRDSDGKPTSYQLIKKSLGKDDSVEDYKEFLLCNPCGIWMAKYKTQRPESQWVSYQPIPRKGADPPPKRQRPPKKSQQNPGHGILTSEANFPTSDANFPQSEANFPPSDAYQGQGAPTEDNSPTDTEMQTDSVEPAAGNHRRRSTSNQPLKRALKAMTSDAASAALARAIRSSPGRWHGTQQSPIDVEDQLGPTRRLLFPSPRKDGSPKVLGEVMTNVVQIATDVRPLNKEALVALIEATDKENCPPGIEVDDADTELLRLFEEEVARPSTPTQKSPPINPFKTPTRKTPSHRPITRSVSKSSRSQKSPRELLFAPTPSKTPTSLRRSPRFQNNFESPFTARLNQMMSETNQSPSHALEFSSLPNLPNLMANGAEVNFNLEDFFSTDVPMPSSPPRIFQLYEDPMVMQDIDWSELGNYDGGEEGENNGVVVKKELEASPLKSEVEGAEKTGES</sequence>
<feature type="compositionally biased region" description="Low complexity" evidence="1">
    <location>
        <begin position="1133"/>
        <end position="1142"/>
    </location>
</feature>
<feature type="region of interest" description="Disordered" evidence="1">
    <location>
        <begin position="571"/>
        <end position="741"/>
    </location>
</feature>
<proteinExistence type="predicted"/>
<gene>
    <name evidence="3" type="primary">ams2</name>
    <name evidence="3" type="ORF">LSUB1_G007139</name>
</gene>
<dbReference type="InterPro" id="IPR042403">
    <property type="entry name" value="Spt21/Ams2"/>
</dbReference>
<feature type="compositionally biased region" description="Polar residues" evidence="1">
    <location>
        <begin position="17"/>
        <end position="32"/>
    </location>
</feature>